<dbReference type="AlphaFoldDB" id="A0A183KTL9"/>
<organism evidence="3">
    <name type="scientific">Schistosoma curassoni</name>
    <dbReference type="NCBI Taxonomy" id="6186"/>
    <lineage>
        <taxon>Eukaryota</taxon>
        <taxon>Metazoa</taxon>
        <taxon>Spiralia</taxon>
        <taxon>Lophotrochozoa</taxon>
        <taxon>Platyhelminthes</taxon>
        <taxon>Trematoda</taxon>
        <taxon>Digenea</taxon>
        <taxon>Strigeidida</taxon>
        <taxon>Schistosomatoidea</taxon>
        <taxon>Schistosomatidae</taxon>
        <taxon>Schistosoma</taxon>
    </lineage>
</organism>
<dbReference type="Proteomes" id="UP000279833">
    <property type="component" value="Unassembled WGS sequence"/>
</dbReference>
<evidence type="ECO:0000313" key="1">
    <source>
        <dbReference type="EMBL" id="VDP65709.1"/>
    </source>
</evidence>
<protein>
    <submittedName>
        <fullName evidence="3">Reverse transcriptase domain-containing protein</fullName>
    </submittedName>
</protein>
<dbReference type="WBParaSite" id="SCUD_0001841201-mRNA-1">
    <property type="protein sequence ID" value="SCUD_0001841201-mRNA-1"/>
    <property type="gene ID" value="SCUD_0001841201"/>
</dbReference>
<evidence type="ECO:0000313" key="2">
    <source>
        <dbReference type="Proteomes" id="UP000279833"/>
    </source>
</evidence>
<reference evidence="1 2" key="2">
    <citation type="submission" date="2018-11" db="EMBL/GenBank/DDBJ databases">
        <authorList>
            <consortium name="Pathogen Informatics"/>
        </authorList>
    </citation>
    <scope>NUCLEOTIDE SEQUENCE [LARGE SCALE GENOMIC DNA]</scope>
    <source>
        <strain evidence="1">Dakar</strain>
        <strain evidence="2">Dakar, Senegal</strain>
    </source>
</reference>
<name>A0A183KTL9_9TREM</name>
<sequence>MSSCGHLVIPALNCTISGILSRHTNSNTSNHHVGVTIESNLRHLDINLSEDDFEDYMDRFEMWCVTRKYVKDNKFTADFLTFIDKEAYSLLKNLAFPEKPFSLSYGSLKGLLINHVKCAGFERRKWSKSHKMMRINDQKVVDSILELQKQVAGRSNSRLFNNSFHSRGNMKIDSAKNFVAGYRVEYRNGKCLSCGKLHYDKMGHIKSVCKATVHVAASNTKLCSSDSINFGDFNNHILSLFTTSSNSLHIQKRSYLSSGAFHDFIVDTGSIKSIMSVGKSMLLNPYAIIMPTKVYFEYYWS</sequence>
<keyword evidence="2" id="KW-1185">Reference proteome</keyword>
<accession>A0A183KTL9</accession>
<proteinExistence type="predicted"/>
<reference evidence="3" key="1">
    <citation type="submission" date="2016-06" db="UniProtKB">
        <authorList>
            <consortium name="WormBaseParasite"/>
        </authorList>
    </citation>
    <scope>IDENTIFICATION</scope>
</reference>
<dbReference type="EMBL" id="UZAK01040976">
    <property type="protein sequence ID" value="VDP65709.1"/>
    <property type="molecule type" value="Genomic_DNA"/>
</dbReference>
<gene>
    <name evidence="1" type="ORF">SCUD_LOCUS18406</name>
</gene>
<evidence type="ECO:0000313" key="3">
    <source>
        <dbReference type="WBParaSite" id="SCUD_0001841201-mRNA-1"/>
    </source>
</evidence>